<gene>
    <name evidence="1" type="ORF">NCTC13645_01361</name>
</gene>
<dbReference type="AlphaFoldDB" id="A0A380P1M7"/>
<organism evidence="1 2">
    <name type="scientific">Weissella viridescens</name>
    <name type="common">Lactobacillus viridescens</name>
    <dbReference type="NCBI Taxonomy" id="1629"/>
    <lineage>
        <taxon>Bacteria</taxon>
        <taxon>Bacillati</taxon>
        <taxon>Bacillota</taxon>
        <taxon>Bacilli</taxon>
        <taxon>Lactobacillales</taxon>
        <taxon>Lactobacillaceae</taxon>
        <taxon>Weissella</taxon>
    </lineage>
</organism>
<dbReference type="EMBL" id="UHIV01000004">
    <property type="protein sequence ID" value="SUP59109.1"/>
    <property type="molecule type" value="Genomic_DNA"/>
</dbReference>
<protein>
    <submittedName>
        <fullName evidence="1">Uncharacterized protein</fullName>
    </submittedName>
</protein>
<name>A0A380P1M7_WEIVI</name>
<evidence type="ECO:0000313" key="2">
    <source>
        <dbReference type="Proteomes" id="UP000254621"/>
    </source>
</evidence>
<sequence>MRKGIISIIVATAVIGGAGTYGYAEMNAQHQAETQKAKPQVTLPASRRLLNHLHKISE</sequence>
<dbReference type="Proteomes" id="UP000254621">
    <property type="component" value="Unassembled WGS sequence"/>
</dbReference>
<reference evidence="1 2" key="1">
    <citation type="submission" date="2018-06" db="EMBL/GenBank/DDBJ databases">
        <authorList>
            <consortium name="Pathogen Informatics"/>
            <person name="Doyle S."/>
        </authorList>
    </citation>
    <scope>NUCLEOTIDE SEQUENCE [LARGE SCALE GENOMIC DNA]</scope>
    <source>
        <strain evidence="1 2">NCTC13645</strain>
    </source>
</reference>
<evidence type="ECO:0000313" key="1">
    <source>
        <dbReference type="EMBL" id="SUP59109.1"/>
    </source>
</evidence>
<proteinExistence type="predicted"/>
<accession>A0A380P1M7</accession>